<feature type="region of interest" description="Disordered" evidence="1">
    <location>
        <begin position="92"/>
        <end position="120"/>
    </location>
</feature>
<reference evidence="2" key="1">
    <citation type="submission" date="2013-12" db="EMBL/GenBank/DDBJ databases">
        <authorList>
            <person name="Aslett M."/>
        </authorList>
    </citation>
    <scope>NUCLEOTIDE SEQUENCE [LARGE SCALE GENOMIC DNA]</scope>
    <source>
        <strain evidence="2">Lindley</strain>
    </source>
</reference>
<evidence type="ECO:0000313" key="2">
    <source>
        <dbReference type="Proteomes" id="UP000050741"/>
    </source>
</evidence>
<dbReference type="AlphaFoldDB" id="A0A183BI09"/>
<evidence type="ECO:0000313" key="3">
    <source>
        <dbReference type="WBParaSite" id="GPLIN_000023800"/>
    </source>
</evidence>
<dbReference type="Proteomes" id="UP000050741">
    <property type="component" value="Unassembled WGS sequence"/>
</dbReference>
<proteinExistence type="predicted"/>
<dbReference type="WBParaSite" id="GPLIN_000023800">
    <property type="protein sequence ID" value="GPLIN_000023800"/>
    <property type="gene ID" value="GPLIN_000023800"/>
</dbReference>
<organism evidence="2 3">
    <name type="scientific">Globodera pallida</name>
    <name type="common">Potato cyst nematode worm</name>
    <name type="synonym">Heterodera pallida</name>
    <dbReference type="NCBI Taxonomy" id="36090"/>
    <lineage>
        <taxon>Eukaryota</taxon>
        <taxon>Metazoa</taxon>
        <taxon>Ecdysozoa</taxon>
        <taxon>Nematoda</taxon>
        <taxon>Chromadorea</taxon>
        <taxon>Rhabditida</taxon>
        <taxon>Tylenchina</taxon>
        <taxon>Tylenchomorpha</taxon>
        <taxon>Tylenchoidea</taxon>
        <taxon>Heteroderidae</taxon>
        <taxon>Heteroderinae</taxon>
        <taxon>Globodera</taxon>
    </lineage>
</organism>
<accession>A0A183BI09</accession>
<dbReference type="SUPFAM" id="SSF57716">
    <property type="entry name" value="Glucocorticoid receptor-like (DNA-binding domain)"/>
    <property type="match status" value="1"/>
</dbReference>
<sequence>MEKCIFCGSTRKSAPNLRFFGIPKEPGLKRIQWFYVLCDREVGPKDRVCAIHFRLGRPNSDPSHEDFVPHLHLNNDTPEYLDFLESLDECKMSTDTKSRKRPTKPSILKKKRARQQPQEMKMQVQEMQGIEERVQSQLASVAPKLLPIPNSVAESVGLRQGQAVLIRRYKTVQRPRF</sequence>
<protein>
    <submittedName>
        <fullName evidence="3">THAP-type domain-containing protein</fullName>
    </submittedName>
</protein>
<name>A0A183BI09_GLOPA</name>
<keyword evidence="2" id="KW-1185">Reference proteome</keyword>
<evidence type="ECO:0000256" key="1">
    <source>
        <dbReference type="SAM" id="MobiDB-lite"/>
    </source>
</evidence>
<reference evidence="3" key="3">
    <citation type="submission" date="2016-06" db="UniProtKB">
        <authorList>
            <consortium name="WormBaseParasite"/>
        </authorList>
    </citation>
    <scope>IDENTIFICATION</scope>
</reference>
<feature type="compositionally biased region" description="Basic residues" evidence="1">
    <location>
        <begin position="98"/>
        <end position="114"/>
    </location>
</feature>
<reference evidence="2" key="2">
    <citation type="submission" date="2014-05" db="EMBL/GenBank/DDBJ databases">
        <title>The genome and life-stage specific transcriptomes of Globodera pallida elucidate key aspects of plant parasitism by a cyst nematode.</title>
        <authorList>
            <person name="Cotton J.A."/>
            <person name="Lilley C.J."/>
            <person name="Jones L.M."/>
            <person name="Kikuchi T."/>
            <person name="Reid A.J."/>
            <person name="Thorpe P."/>
            <person name="Tsai I.J."/>
            <person name="Beasley H."/>
            <person name="Blok V."/>
            <person name="Cock P.J.A."/>
            <person name="Van den Akker S.E."/>
            <person name="Holroyd N."/>
            <person name="Hunt M."/>
            <person name="Mantelin S."/>
            <person name="Naghra H."/>
            <person name="Pain A."/>
            <person name="Palomares-Rius J.E."/>
            <person name="Zarowiecki M."/>
            <person name="Berriman M."/>
            <person name="Jones J.T."/>
            <person name="Urwin P.E."/>
        </authorList>
    </citation>
    <scope>NUCLEOTIDE SEQUENCE [LARGE SCALE GENOMIC DNA]</scope>
    <source>
        <strain evidence="2">Lindley</strain>
    </source>
</reference>